<evidence type="ECO:0000256" key="5">
    <source>
        <dbReference type="ARBA" id="ARBA00022737"/>
    </source>
</evidence>
<feature type="transmembrane region" description="Helical" evidence="10">
    <location>
        <begin position="668"/>
        <end position="689"/>
    </location>
</feature>
<dbReference type="CDD" id="cd03232">
    <property type="entry name" value="ABCG_PDR_domain2"/>
    <property type="match status" value="1"/>
</dbReference>
<gene>
    <name evidence="12" type="ORF">RJ639_032867</name>
</gene>
<evidence type="ECO:0000256" key="2">
    <source>
        <dbReference type="ARBA" id="ARBA00006012"/>
    </source>
</evidence>
<dbReference type="Pfam" id="PF19055">
    <property type="entry name" value="ABC2_membrane_7"/>
    <property type="match status" value="1"/>
</dbReference>
<evidence type="ECO:0000313" key="12">
    <source>
        <dbReference type="EMBL" id="KAK3035442.1"/>
    </source>
</evidence>
<dbReference type="PROSITE" id="PS50893">
    <property type="entry name" value="ABC_TRANSPORTER_2"/>
    <property type="match status" value="2"/>
</dbReference>
<comment type="caution">
    <text evidence="12">The sequence shown here is derived from an EMBL/GenBank/DDBJ whole genome shotgun (WGS) entry which is preliminary data.</text>
</comment>
<dbReference type="SUPFAM" id="SSF52540">
    <property type="entry name" value="P-loop containing nucleoside triphosphate hydrolases"/>
    <property type="match status" value="2"/>
</dbReference>
<dbReference type="InterPro" id="IPR013525">
    <property type="entry name" value="ABC2_TM"/>
</dbReference>
<feature type="domain" description="ABC transporter" evidence="11">
    <location>
        <begin position="825"/>
        <end position="1077"/>
    </location>
</feature>
<dbReference type="InterPro" id="IPR013581">
    <property type="entry name" value="PDR_assoc"/>
</dbReference>
<feature type="transmembrane region" description="Helical" evidence="10">
    <location>
        <begin position="1348"/>
        <end position="1372"/>
    </location>
</feature>
<evidence type="ECO:0000256" key="1">
    <source>
        <dbReference type="ARBA" id="ARBA00004141"/>
    </source>
</evidence>
<evidence type="ECO:0000256" key="8">
    <source>
        <dbReference type="ARBA" id="ARBA00022989"/>
    </source>
</evidence>
<dbReference type="InterPro" id="IPR003593">
    <property type="entry name" value="AAA+_ATPase"/>
</dbReference>
<comment type="subcellular location">
    <subcellularLocation>
        <location evidence="1">Membrane</location>
        <topology evidence="1">Multi-pass membrane protein</topology>
    </subcellularLocation>
</comment>
<dbReference type="Pfam" id="PF14510">
    <property type="entry name" value="ABC_trans_N"/>
    <property type="match status" value="1"/>
</dbReference>
<dbReference type="Pfam" id="PF08370">
    <property type="entry name" value="PDR_assoc"/>
    <property type="match status" value="1"/>
</dbReference>
<organism evidence="12 13">
    <name type="scientific">Escallonia herrerae</name>
    <dbReference type="NCBI Taxonomy" id="1293975"/>
    <lineage>
        <taxon>Eukaryota</taxon>
        <taxon>Viridiplantae</taxon>
        <taxon>Streptophyta</taxon>
        <taxon>Embryophyta</taxon>
        <taxon>Tracheophyta</taxon>
        <taxon>Spermatophyta</taxon>
        <taxon>Magnoliopsida</taxon>
        <taxon>eudicotyledons</taxon>
        <taxon>Gunneridae</taxon>
        <taxon>Pentapetalae</taxon>
        <taxon>asterids</taxon>
        <taxon>campanulids</taxon>
        <taxon>Escalloniales</taxon>
        <taxon>Escalloniaceae</taxon>
        <taxon>Escallonia</taxon>
    </lineage>
</organism>
<proteinExistence type="inferred from homology"/>
<keyword evidence="13" id="KW-1185">Reference proteome</keyword>
<evidence type="ECO:0000256" key="9">
    <source>
        <dbReference type="ARBA" id="ARBA00023136"/>
    </source>
</evidence>
<dbReference type="CDD" id="cd03233">
    <property type="entry name" value="ABCG_PDR_domain1"/>
    <property type="match status" value="1"/>
</dbReference>
<keyword evidence="6" id="KW-0547">Nucleotide-binding</keyword>
<keyword evidence="7" id="KW-0067">ATP-binding</keyword>
<dbReference type="FunFam" id="3.40.50.300:FF:000179">
    <property type="entry name" value="ABC transporter G family member 34"/>
    <property type="match status" value="1"/>
</dbReference>
<evidence type="ECO:0000256" key="3">
    <source>
        <dbReference type="ARBA" id="ARBA00022448"/>
    </source>
</evidence>
<keyword evidence="9 10" id="KW-0472">Membrane</keyword>
<dbReference type="Pfam" id="PF00005">
    <property type="entry name" value="ABC_tran"/>
    <property type="match status" value="2"/>
</dbReference>
<feature type="transmembrane region" description="Helical" evidence="10">
    <location>
        <begin position="524"/>
        <end position="545"/>
    </location>
</feature>
<evidence type="ECO:0000313" key="13">
    <source>
        <dbReference type="Proteomes" id="UP001188597"/>
    </source>
</evidence>
<evidence type="ECO:0000256" key="10">
    <source>
        <dbReference type="SAM" id="Phobius"/>
    </source>
</evidence>
<dbReference type="PANTHER" id="PTHR19241">
    <property type="entry name" value="ATP-BINDING CASSETTE TRANSPORTER"/>
    <property type="match status" value="1"/>
</dbReference>
<feature type="transmembrane region" description="Helical" evidence="10">
    <location>
        <begin position="1378"/>
        <end position="1399"/>
    </location>
</feature>
<accession>A0AA88WWE5</accession>
<dbReference type="InterPro" id="IPR027417">
    <property type="entry name" value="P-loop_NTPase"/>
</dbReference>
<dbReference type="Pfam" id="PF01061">
    <property type="entry name" value="ABC2_membrane"/>
    <property type="match status" value="2"/>
</dbReference>
<dbReference type="InterPro" id="IPR043926">
    <property type="entry name" value="ABCG_dom"/>
</dbReference>
<feature type="transmembrane region" description="Helical" evidence="10">
    <location>
        <begin position="1458"/>
        <end position="1479"/>
    </location>
</feature>
<dbReference type="SMART" id="SM00382">
    <property type="entry name" value="AAA"/>
    <property type="match status" value="2"/>
</dbReference>
<evidence type="ECO:0000256" key="6">
    <source>
        <dbReference type="ARBA" id="ARBA00022741"/>
    </source>
</evidence>
<dbReference type="FunFam" id="3.40.50.300:FF:000059">
    <property type="entry name" value="ABC transporter G family member 40"/>
    <property type="match status" value="1"/>
</dbReference>
<keyword evidence="5" id="KW-0677">Repeat</keyword>
<protein>
    <recommendedName>
        <fullName evidence="11">ABC transporter domain-containing protein</fullName>
    </recommendedName>
</protein>
<evidence type="ECO:0000259" key="11">
    <source>
        <dbReference type="PROSITE" id="PS50893"/>
    </source>
</evidence>
<dbReference type="InterPro" id="IPR034001">
    <property type="entry name" value="ABCG_PDR_1"/>
</dbReference>
<feature type="domain" description="ABC transporter" evidence="11">
    <location>
        <begin position="154"/>
        <end position="428"/>
    </location>
</feature>
<keyword evidence="4 10" id="KW-0812">Transmembrane</keyword>
<reference evidence="12" key="1">
    <citation type="submission" date="2022-12" db="EMBL/GenBank/DDBJ databases">
        <title>Draft genome assemblies for two species of Escallonia (Escalloniales).</title>
        <authorList>
            <person name="Chanderbali A."/>
            <person name="Dervinis C."/>
            <person name="Anghel I."/>
            <person name="Soltis D."/>
            <person name="Soltis P."/>
            <person name="Zapata F."/>
        </authorList>
    </citation>
    <scope>NUCLEOTIDE SEQUENCE</scope>
    <source>
        <strain evidence="12">UCBG64.0493</strain>
        <tissue evidence="12">Leaf</tissue>
    </source>
</reference>
<feature type="transmembrane region" description="Helical" evidence="10">
    <location>
        <begin position="619"/>
        <end position="636"/>
    </location>
</feature>
<keyword evidence="3" id="KW-0813">Transport</keyword>
<dbReference type="GO" id="GO:0005524">
    <property type="term" value="F:ATP binding"/>
    <property type="evidence" value="ECO:0007669"/>
    <property type="project" value="UniProtKB-KW"/>
</dbReference>
<feature type="transmembrane region" description="Helical" evidence="10">
    <location>
        <begin position="1321"/>
        <end position="1341"/>
    </location>
</feature>
<dbReference type="Gene3D" id="3.40.50.300">
    <property type="entry name" value="P-loop containing nucleotide triphosphate hydrolases"/>
    <property type="match status" value="2"/>
</dbReference>
<dbReference type="GO" id="GO:2000032">
    <property type="term" value="P:regulation of secondary shoot formation"/>
    <property type="evidence" value="ECO:0007669"/>
    <property type="project" value="UniProtKB-ARBA"/>
</dbReference>
<comment type="similarity">
    <text evidence="2">Belongs to the ABC transporter superfamily. ABCG family. PDR (TC 3.A.1.205) subfamily.</text>
</comment>
<sequence length="1489" mass="166056">MAASNGSEYFELDVEAGGESFARPSNAEEVARDEAELLWAAFERLPSQKRTNFALMRRTASESDSGGEITETVDVRKLDRTNRERVVRKALATSEQDNYILLSAIKERLDRVGLEVPKVEVRFENLDITANVQVGSRALPTLVNYARDILESLLTGLRIFRPRRHSLRILNNITGCVKPGRMTLLLGPPGSGKSTLLLALAGKLDSSLKKSGSIMYNGHKLDEFCVQRTSAYIGQTDNHIAELTVRETFDFAARCQGASEGFAEYMKDLTRLERERSIRPSPEIDAFMKASSVGGRKHSVSTEYILKVLGLDVCSDTLVGNDMLRGVSGGQRKRVTTGEMVVGPRKTLFMDEISTGLDSSTTFQIVKCLRNFVHQMEGTVLMALLQPAPETFDLFDDLVLLSDGYMVYHGPRAEVVEFFESLGFRLPPRKGVADFLQEVTSRKDQAQYWADSSKPYTFLPVSKIAEAFMNSKYGSSLMSSVSVPYDKCNSHPSALSRTKFAISKWELFRTCFTREWVLISRHSFLYIFRTCQVAFVGFVTCTMFLRTRLHPTDVINGNLYLSCLFFGLVHMMFNGFSELPITIFRLPVFYKQRDNYFYPAWAWSVSSWILRVPYSVIEAVVWSCIVYYTVGFAPGAGRFFRYMLLLFTVHQMALGLFRSMAAIARDMIIANTFGSAALLIIFLLGGFILPKGMIKPWWVWAFWVSPLSYGQRAISVNEFTATRWIEVCSLDYVLASHSLPTDDYWYWIGVGALFLYALFFNIVVTLALAYLKPIRKSQTVVPQDVIEQNSAKDAGSSQESVSSPVSVVESSKKKGMILPFQPLTMTFHNVNYFVDMPKEMSMKGVPEKKLQLLSNVSGVFSPGVLTALVGSSGAGKTTLMDVLAGRKTGGYIEGDIRISGYPKEQRTFARISGYVEQNDIHSPQVTVWESLWFSSCLRLPKEVNKEQRHEFVEEVMRLVELDTLGNALVGLPGSSGLSTEQRKRLTIAVELVANPSIIFMDEPTSGLDARAAAIVMRTVRNTVDTGRTVVCTIHQPSTEIFEAFDELLLMKRGGRVIYGGNLGEKSQTMINYFQGIHGITPIQDGYNPATWMLDISTPAAEQRIGQDFAEIYRNSDQFREVEASIEQMSIPVSGSEPLKFATIYSQDALSQFRICIWKQFLVYWRSPPYNAVRLFFTTLSALILGSIFWDIGSKSDSLPLLDLGFKGSKMVPLTTKAKSSKRSLPSASLPPSDLGFKGSITVPLTMEAKPSSMTVEAKSSEAAMVTKSSAMGGGEVLFLGVNNSSSVQPVVSIERTVFYREKAAGMYSPLPYAAAQGLVEIPYVAVQTIIYGVITYFMINFERTAGKFFLYLVFMFLTFMYFTFYGMMAVGLTPSQNLAAVVSSAFYSLWNLLSGFLVPKPNIPGWWIWFYYISPVAWTLRGIISSQLGDVETKIVGPGFQGTVKEYLDVSLGYGPGMVGFSAAVLIGFSVFFFSVYAASVKVLNFQRR</sequence>
<feature type="transmembrane region" description="Helical" evidence="10">
    <location>
        <begin position="1406"/>
        <end position="1424"/>
    </location>
</feature>
<feature type="transmembrane region" description="Helical" evidence="10">
    <location>
        <begin position="744"/>
        <end position="771"/>
    </location>
</feature>
<dbReference type="GO" id="GO:0140359">
    <property type="term" value="F:ABC-type transporter activity"/>
    <property type="evidence" value="ECO:0007669"/>
    <property type="project" value="InterPro"/>
</dbReference>
<dbReference type="InterPro" id="IPR003439">
    <property type="entry name" value="ABC_transporter-like_ATP-bd"/>
</dbReference>
<dbReference type="GO" id="GO:0009914">
    <property type="term" value="P:hormone transport"/>
    <property type="evidence" value="ECO:0007669"/>
    <property type="project" value="UniProtKB-ARBA"/>
</dbReference>
<dbReference type="EMBL" id="JAVXUP010000174">
    <property type="protein sequence ID" value="KAK3035442.1"/>
    <property type="molecule type" value="Genomic_DNA"/>
</dbReference>
<evidence type="ECO:0000256" key="7">
    <source>
        <dbReference type="ARBA" id="ARBA00022840"/>
    </source>
</evidence>
<dbReference type="Proteomes" id="UP001188597">
    <property type="component" value="Unassembled WGS sequence"/>
</dbReference>
<dbReference type="InterPro" id="IPR034003">
    <property type="entry name" value="ABCG_PDR_2"/>
</dbReference>
<dbReference type="GO" id="GO:0005886">
    <property type="term" value="C:plasma membrane"/>
    <property type="evidence" value="ECO:0007669"/>
    <property type="project" value="UniProtKB-ARBA"/>
</dbReference>
<evidence type="ECO:0000256" key="4">
    <source>
        <dbReference type="ARBA" id="ARBA00022692"/>
    </source>
</evidence>
<dbReference type="GO" id="GO:0016887">
    <property type="term" value="F:ATP hydrolysis activity"/>
    <property type="evidence" value="ECO:0007669"/>
    <property type="project" value="InterPro"/>
</dbReference>
<keyword evidence="8 10" id="KW-1133">Transmembrane helix</keyword>
<dbReference type="InterPro" id="IPR029481">
    <property type="entry name" value="ABC_trans_N"/>
</dbReference>
<name>A0AA88WWE5_9ASTE</name>
<feature type="transmembrane region" description="Helical" evidence="10">
    <location>
        <begin position="557"/>
        <end position="576"/>
    </location>
</feature>